<proteinExistence type="predicted"/>
<gene>
    <name evidence="2" type="ORF">PIB30_087476</name>
</gene>
<name>A0ABU6USB9_9FABA</name>
<dbReference type="SUPFAM" id="SSF53098">
    <property type="entry name" value="Ribonuclease H-like"/>
    <property type="match status" value="1"/>
</dbReference>
<reference evidence="2 3" key="1">
    <citation type="journal article" date="2023" name="Plants (Basel)">
        <title>Bridging the Gap: Combining Genomics and Transcriptomics Approaches to Understand Stylosanthes scabra, an Orphan Legume from the Brazilian Caatinga.</title>
        <authorList>
            <person name="Ferreira-Neto J.R.C."/>
            <person name="da Silva M.D."/>
            <person name="Binneck E."/>
            <person name="de Melo N.F."/>
            <person name="da Silva R.H."/>
            <person name="de Melo A.L.T.M."/>
            <person name="Pandolfi V."/>
            <person name="Bustamante F.O."/>
            <person name="Brasileiro-Vidal A.C."/>
            <person name="Benko-Iseppon A.M."/>
        </authorList>
    </citation>
    <scope>NUCLEOTIDE SEQUENCE [LARGE SCALE GENOMIC DNA]</scope>
    <source>
        <tissue evidence="2">Leaves</tissue>
    </source>
</reference>
<dbReference type="Pfam" id="PF13456">
    <property type="entry name" value="RVT_3"/>
    <property type="match status" value="1"/>
</dbReference>
<keyword evidence="3" id="KW-1185">Reference proteome</keyword>
<dbReference type="PANTHER" id="PTHR47074">
    <property type="entry name" value="BNAC02G40300D PROTEIN"/>
    <property type="match status" value="1"/>
</dbReference>
<dbReference type="Gene3D" id="3.30.420.10">
    <property type="entry name" value="Ribonuclease H-like superfamily/Ribonuclease H"/>
    <property type="match status" value="1"/>
</dbReference>
<dbReference type="InterPro" id="IPR002156">
    <property type="entry name" value="RNaseH_domain"/>
</dbReference>
<dbReference type="InterPro" id="IPR012337">
    <property type="entry name" value="RNaseH-like_sf"/>
</dbReference>
<feature type="domain" description="RNase H type-1" evidence="1">
    <location>
        <begin position="25"/>
        <end position="84"/>
    </location>
</feature>
<sequence length="125" mass="13904">MTQSPAFNSVNLNWHPPAPGSIKVNCDASKIGNEDLIGFGCVIRDSNGVWQHGCAGIIHHHSVLQGELFAIWRGLRLASELDYKDRIANRIADALAKFAICNGIHHADWLQSWDDLKVLLQHDIQ</sequence>
<dbReference type="InterPro" id="IPR052929">
    <property type="entry name" value="RNase_H-like_EbsB-rel"/>
</dbReference>
<dbReference type="EMBL" id="JASCZI010122372">
    <property type="protein sequence ID" value="MED6164205.1"/>
    <property type="molecule type" value="Genomic_DNA"/>
</dbReference>
<dbReference type="InterPro" id="IPR036397">
    <property type="entry name" value="RNaseH_sf"/>
</dbReference>
<accession>A0ABU6USB9</accession>
<dbReference type="CDD" id="cd06222">
    <property type="entry name" value="RNase_H_like"/>
    <property type="match status" value="1"/>
</dbReference>
<evidence type="ECO:0000259" key="1">
    <source>
        <dbReference type="Pfam" id="PF13456"/>
    </source>
</evidence>
<comment type="caution">
    <text evidence="2">The sequence shown here is derived from an EMBL/GenBank/DDBJ whole genome shotgun (WGS) entry which is preliminary data.</text>
</comment>
<dbReference type="Proteomes" id="UP001341840">
    <property type="component" value="Unassembled WGS sequence"/>
</dbReference>
<organism evidence="2 3">
    <name type="scientific">Stylosanthes scabra</name>
    <dbReference type="NCBI Taxonomy" id="79078"/>
    <lineage>
        <taxon>Eukaryota</taxon>
        <taxon>Viridiplantae</taxon>
        <taxon>Streptophyta</taxon>
        <taxon>Embryophyta</taxon>
        <taxon>Tracheophyta</taxon>
        <taxon>Spermatophyta</taxon>
        <taxon>Magnoliopsida</taxon>
        <taxon>eudicotyledons</taxon>
        <taxon>Gunneridae</taxon>
        <taxon>Pentapetalae</taxon>
        <taxon>rosids</taxon>
        <taxon>fabids</taxon>
        <taxon>Fabales</taxon>
        <taxon>Fabaceae</taxon>
        <taxon>Papilionoideae</taxon>
        <taxon>50 kb inversion clade</taxon>
        <taxon>dalbergioids sensu lato</taxon>
        <taxon>Dalbergieae</taxon>
        <taxon>Pterocarpus clade</taxon>
        <taxon>Stylosanthes</taxon>
    </lineage>
</organism>
<evidence type="ECO:0000313" key="2">
    <source>
        <dbReference type="EMBL" id="MED6164205.1"/>
    </source>
</evidence>
<dbReference type="InterPro" id="IPR044730">
    <property type="entry name" value="RNase_H-like_dom_plant"/>
</dbReference>
<protein>
    <recommendedName>
        <fullName evidence="1">RNase H type-1 domain-containing protein</fullName>
    </recommendedName>
</protein>
<evidence type="ECO:0000313" key="3">
    <source>
        <dbReference type="Proteomes" id="UP001341840"/>
    </source>
</evidence>
<dbReference type="PANTHER" id="PTHR47074:SF11">
    <property type="entry name" value="REVERSE TRANSCRIPTASE-LIKE PROTEIN"/>
    <property type="match status" value="1"/>
</dbReference>